<dbReference type="AlphaFoldDB" id="A0A2U2B5S5"/>
<dbReference type="SMART" id="SM00093">
    <property type="entry name" value="SERPIN"/>
    <property type="match status" value="1"/>
</dbReference>
<dbReference type="EMBL" id="QEWP01000015">
    <property type="protein sequence ID" value="PWD98384.1"/>
    <property type="molecule type" value="Genomic_DNA"/>
</dbReference>
<dbReference type="PROSITE" id="PS51257">
    <property type="entry name" value="PROKAR_LIPOPROTEIN"/>
    <property type="match status" value="1"/>
</dbReference>
<accession>A0A2U2B5S5</accession>
<name>A0A2U2B5S5_9BACT</name>
<dbReference type="GO" id="GO:0005615">
    <property type="term" value="C:extracellular space"/>
    <property type="evidence" value="ECO:0007669"/>
    <property type="project" value="InterPro"/>
</dbReference>
<keyword evidence="4" id="KW-1185">Reference proteome</keyword>
<dbReference type="GO" id="GO:0004867">
    <property type="term" value="F:serine-type endopeptidase inhibitor activity"/>
    <property type="evidence" value="ECO:0007669"/>
    <property type="project" value="InterPro"/>
</dbReference>
<dbReference type="SUPFAM" id="SSF56574">
    <property type="entry name" value="Serpins"/>
    <property type="match status" value="1"/>
</dbReference>
<dbReference type="Pfam" id="PF00079">
    <property type="entry name" value="Serpin"/>
    <property type="match status" value="1"/>
</dbReference>
<organism evidence="3 4">
    <name type="scientific">Marinilabilia rubra</name>
    <dbReference type="NCBI Taxonomy" id="2162893"/>
    <lineage>
        <taxon>Bacteria</taxon>
        <taxon>Pseudomonadati</taxon>
        <taxon>Bacteroidota</taxon>
        <taxon>Bacteroidia</taxon>
        <taxon>Marinilabiliales</taxon>
        <taxon>Marinilabiliaceae</taxon>
        <taxon>Marinilabilia</taxon>
    </lineage>
</organism>
<evidence type="ECO:0000313" key="3">
    <source>
        <dbReference type="EMBL" id="PWD98384.1"/>
    </source>
</evidence>
<dbReference type="InterPro" id="IPR000215">
    <property type="entry name" value="Serpin_fam"/>
</dbReference>
<proteinExistence type="inferred from homology"/>
<protein>
    <submittedName>
        <fullName evidence="3">Serpin family protein</fullName>
    </submittedName>
</protein>
<dbReference type="InterPro" id="IPR036186">
    <property type="entry name" value="Serpin_sf"/>
</dbReference>
<dbReference type="InterPro" id="IPR042178">
    <property type="entry name" value="Serpin_sf_1"/>
</dbReference>
<evidence type="ECO:0000256" key="1">
    <source>
        <dbReference type="RuleBase" id="RU000411"/>
    </source>
</evidence>
<dbReference type="InterPro" id="IPR023796">
    <property type="entry name" value="Serpin_dom"/>
</dbReference>
<evidence type="ECO:0000259" key="2">
    <source>
        <dbReference type="SMART" id="SM00093"/>
    </source>
</evidence>
<comment type="caution">
    <text evidence="3">The sequence shown here is derived from an EMBL/GenBank/DDBJ whole genome shotgun (WGS) entry which is preliminary data.</text>
</comment>
<reference evidence="3 4" key="1">
    <citation type="submission" date="2018-05" db="EMBL/GenBank/DDBJ databases">
        <title>Marinilabilia rubrum sp. nov., isolated from saltern sediment.</title>
        <authorList>
            <person name="Zhang R."/>
        </authorList>
    </citation>
    <scope>NUCLEOTIDE SEQUENCE [LARGE SCALE GENOMIC DNA]</scope>
    <source>
        <strain evidence="3 4">WTE16</strain>
    </source>
</reference>
<gene>
    <name evidence="3" type="ORF">DDZ16_15770</name>
</gene>
<dbReference type="Proteomes" id="UP000244956">
    <property type="component" value="Unassembled WGS sequence"/>
</dbReference>
<evidence type="ECO:0000313" key="4">
    <source>
        <dbReference type="Proteomes" id="UP000244956"/>
    </source>
</evidence>
<dbReference type="PANTHER" id="PTHR11461:SF211">
    <property type="entry name" value="GH10112P-RELATED"/>
    <property type="match status" value="1"/>
</dbReference>
<dbReference type="OrthoDB" id="9764871at2"/>
<dbReference type="PANTHER" id="PTHR11461">
    <property type="entry name" value="SERINE PROTEASE INHIBITOR, SERPIN"/>
    <property type="match status" value="1"/>
</dbReference>
<dbReference type="InterPro" id="IPR023795">
    <property type="entry name" value="Serpin_CS"/>
</dbReference>
<sequence length="406" mass="45461">MKLTLIFLIMISFLSGCNKSENDEKPEKKELELKSKEVLEATDRFGWELLQAVNKEADPGQNVVISSLSVAQALGMTTNGAANETLSQMLDVMDFGEVSEMNEAFHNIREVLQTADPKVQVDIANSVWYRQGMPAKESFGEALEEDYDAAFREVDFSKKQEAKDLINGWVNDKTKGKIPSIVDEISAGQYMFLINAVYFLGKWQYEFDKSATKDEDFTLSDGSTMQVPMMNQETDLDFYSGEDCQAVKLPYGDGSFYMVIALPANGIELDEFINSLDTNKWSTITDNMHERGLALFMPRFEVECKFKLNQTLIDMGMELPFSEFGADFSNMTEAQVFIDEVMHKTYIKADEEGTEAAAVTSVSVVVTSVGGGGPMPFRIDRPFFFAIAEEESDAILFSGKIENPKQ</sequence>
<comment type="similarity">
    <text evidence="1">Belongs to the serpin family.</text>
</comment>
<dbReference type="Gene3D" id="2.30.39.10">
    <property type="entry name" value="Alpha-1-antitrypsin, domain 1"/>
    <property type="match status" value="1"/>
</dbReference>
<feature type="domain" description="Serpin" evidence="2">
    <location>
        <begin position="47"/>
        <end position="404"/>
    </location>
</feature>
<dbReference type="Gene3D" id="3.30.497.10">
    <property type="entry name" value="Antithrombin, subunit I, domain 2"/>
    <property type="match status" value="1"/>
</dbReference>
<dbReference type="PROSITE" id="PS00284">
    <property type="entry name" value="SERPIN"/>
    <property type="match status" value="1"/>
</dbReference>
<dbReference type="RefSeq" id="WP_109265445.1">
    <property type="nucleotide sequence ID" value="NZ_QEWP01000015.1"/>
</dbReference>
<dbReference type="CDD" id="cd19588">
    <property type="entry name" value="serpin_miropin-like"/>
    <property type="match status" value="1"/>
</dbReference>
<dbReference type="InterPro" id="IPR042185">
    <property type="entry name" value="Serpin_sf_2"/>
</dbReference>